<protein>
    <recommendedName>
        <fullName evidence="3">Endonuclease/exonuclease/phosphatase domain-containing protein</fullName>
    </recommendedName>
</protein>
<reference evidence="1 2" key="1">
    <citation type="journal article" date="2023" name="Sci. Data">
        <title>Genome assembly of the Korean intertidal mud-creeper Batillaria attramentaria.</title>
        <authorList>
            <person name="Patra A.K."/>
            <person name="Ho P.T."/>
            <person name="Jun S."/>
            <person name="Lee S.J."/>
            <person name="Kim Y."/>
            <person name="Won Y.J."/>
        </authorList>
    </citation>
    <scope>NUCLEOTIDE SEQUENCE [LARGE SCALE GENOMIC DNA]</scope>
    <source>
        <strain evidence="1">Wonlab-2016</strain>
    </source>
</reference>
<evidence type="ECO:0008006" key="3">
    <source>
        <dbReference type="Google" id="ProtNLM"/>
    </source>
</evidence>
<feature type="non-terminal residue" evidence="1">
    <location>
        <position position="89"/>
    </location>
</feature>
<dbReference type="InterPro" id="IPR036691">
    <property type="entry name" value="Endo/exonu/phosph_ase_sf"/>
</dbReference>
<sequence length="89" mass="10549">MIARRLDYMLVSDSVIDRAVACNIYSHAQSDHRRVEMRFKTSKLNRGPSYWKFNDSLLQDRLFVQEMNSLLEEITEQTHSDDPSVQWDL</sequence>
<accession>A0ABD0J606</accession>
<keyword evidence="2" id="KW-1185">Reference proteome</keyword>
<dbReference type="AlphaFoldDB" id="A0ABD0J606"/>
<organism evidence="1 2">
    <name type="scientific">Batillaria attramentaria</name>
    <dbReference type="NCBI Taxonomy" id="370345"/>
    <lineage>
        <taxon>Eukaryota</taxon>
        <taxon>Metazoa</taxon>
        <taxon>Spiralia</taxon>
        <taxon>Lophotrochozoa</taxon>
        <taxon>Mollusca</taxon>
        <taxon>Gastropoda</taxon>
        <taxon>Caenogastropoda</taxon>
        <taxon>Sorbeoconcha</taxon>
        <taxon>Cerithioidea</taxon>
        <taxon>Batillariidae</taxon>
        <taxon>Batillaria</taxon>
    </lineage>
</organism>
<dbReference type="EMBL" id="JACVVK020000622">
    <property type="protein sequence ID" value="KAK7462499.1"/>
    <property type="molecule type" value="Genomic_DNA"/>
</dbReference>
<dbReference type="Proteomes" id="UP001519460">
    <property type="component" value="Unassembled WGS sequence"/>
</dbReference>
<evidence type="ECO:0000313" key="1">
    <source>
        <dbReference type="EMBL" id="KAK7462499.1"/>
    </source>
</evidence>
<dbReference type="SUPFAM" id="SSF56219">
    <property type="entry name" value="DNase I-like"/>
    <property type="match status" value="1"/>
</dbReference>
<evidence type="ECO:0000313" key="2">
    <source>
        <dbReference type="Proteomes" id="UP001519460"/>
    </source>
</evidence>
<name>A0ABD0J606_9CAEN</name>
<gene>
    <name evidence="1" type="ORF">BaRGS_00038468</name>
</gene>
<comment type="caution">
    <text evidence="1">The sequence shown here is derived from an EMBL/GenBank/DDBJ whole genome shotgun (WGS) entry which is preliminary data.</text>
</comment>
<proteinExistence type="predicted"/>